<protein>
    <submittedName>
        <fullName evidence="1">Uncharacterized protein</fullName>
    </submittedName>
</protein>
<sequence>MHNSYIDIDELKDYIIKEYSINNVLDVDGYEFSMESDVNPGKAITPVELIQGISPDFKINTVDIAEILNTLFKSYGLYIDIDRRFILVQKDRIGDIINIVQLMIDDNMTSIYKNFFMDLFGYGVVSSKEEGLYSFIMLLYLIKRYMTSYNIQ</sequence>
<name>A0A8S5VMA3_9CAUD</name>
<evidence type="ECO:0000313" key="1">
    <source>
        <dbReference type="EMBL" id="DAG92302.1"/>
    </source>
</evidence>
<accession>A0A8S5VMA3</accession>
<proteinExistence type="predicted"/>
<reference evidence="1" key="1">
    <citation type="journal article" date="2021" name="Proc. Natl. Acad. Sci. U.S.A.">
        <title>A Catalog of Tens of Thousands of Viruses from Human Metagenomes Reveals Hidden Associations with Chronic Diseases.</title>
        <authorList>
            <person name="Tisza M.J."/>
            <person name="Buck C.B."/>
        </authorList>
    </citation>
    <scope>NUCLEOTIDE SEQUENCE</scope>
    <source>
        <strain evidence="1">Ctnaj7</strain>
    </source>
</reference>
<organism evidence="1">
    <name type="scientific">Ackermannviridae sp</name>
    <dbReference type="NCBI Taxonomy" id="2831612"/>
    <lineage>
        <taxon>Viruses</taxon>
        <taxon>Duplodnaviria</taxon>
        <taxon>Heunggongvirae</taxon>
        <taxon>Uroviricota</taxon>
        <taxon>Caudoviricetes</taxon>
        <taxon>Pantevenvirales</taxon>
        <taxon>Ackermannviridae</taxon>
    </lineage>
</organism>
<dbReference type="EMBL" id="BK035305">
    <property type="protein sequence ID" value="DAG92302.1"/>
    <property type="molecule type" value="Genomic_DNA"/>
</dbReference>